<accession>A0A8J9Z7K4</accession>
<dbReference type="AlphaFoldDB" id="A0A8J9Z7K4"/>
<proteinExistence type="predicted"/>
<evidence type="ECO:0000256" key="1">
    <source>
        <dbReference type="ARBA" id="ARBA00022722"/>
    </source>
</evidence>
<organism evidence="2 3">
    <name type="scientific">Branchiostoma lanceolatum</name>
    <name type="common">Common lancelet</name>
    <name type="synonym">Amphioxus lanceolatum</name>
    <dbReference type="NCBI Taxonomy" id="7740"/>
    <lineage>
        <taxon>Eukaryota</taxon>
        <taxon>Metazoa</taxon>
        <taxon>Chordata</taxon>
        <taxon>Cephalochordata</taxon>
        <taxon>Leptocardii</taxon>
        <taxon>Amphioxiformes</taxon>
        <taxon>Branchiostomatidae</taxon>
        <taxon>Branchiostoma</taxon>
    </lineage>
</organism>
<keyword evidence="3" id="KW-1185">Reference proteome</keyword>
<keyword evidence="1" id="KW-0378">Hydrolase</keyword>
<dbReference type="InterPro" id="IPR022894">
    <property type="entry name" value="Oligoribonuclease"/>
</dbReference>
<dbReference type="PANTHER" id="PTHR11046">
    <property type="entry name" value="OLIGORIBONUCLEASE, MITOCHONDRIAL"/>
    <property type="match status" value="1"/>
</dbReference>
<dbReference type="OrthoDB" id="6414146at2759"/>
<dbReference type="GO" id="GO:0000175">
    <property type="term" value="F:3'-5'-RNA exonuclease activity"/>
    <property type="evidence" value="ECO:0007669"/>
    <property type="project" value="InterPro"/>
</dbReference>
<reference evidence="2" key="1">
    <citation type="submission" date="2022-01" db="EMBL/GenBank/DDBJ databases">
        <authorList>
            <person name="Braso-Vives M."/>
        </authorList>
    </citation>
    <scope>NUCLEOTIDE SEQUENCE</scope>
</reference>
<keyword evidence="1" id="KW-0540">Nuclease</keyword>
<gene>
    <name evidence="2" type="primary">Hypp8230</name>
    <name evidence="2" type="ORF">BLAG_LOCUS9870</name>
</gene>
<dbReference type="PANTHER" id="PTHR11046:SF25">
    <property type="match status" value="1"/>
</dbReference>
<protein>
    <submittedName>
        <fullName evidence="2">Hypp8230 protein</fullName>
    </submittedName>
</protein>
<evidence type="ECO:0000313" key="3">
    <source>
        <dbReference type="Proteomes" id="UP000838412"/>
    </source>
</evidence>
<dbReference type="Proteomes" id="UP000838412">
    <property type="component" value="Chromosome 16"/>
</dbReference>
<evidence type="ECO:0000313" key="2">
    <source>
        <dbReference type="EMBL" id="CAH1248547.1"/>
    </source>
</evidence>
<name>A0A8J9Z7K4_BRALA</name>
<sequence length="214" mass="24165">MVTFRGNRFNILFYNATAVYHHHKHIVSFVSSWPDPNGLLKAVKADAHQKVYFAGVRALGIIKKTITGLFFRLLGVEKSVLNMNVHLHQIQLCLERWSKDASSLLAGEALFNGEVVTRHKDAMISSLFEASEDDELDILTQQALEVVCAPILILLQRQAEEQLPGVKFWETTEAEERKSAHVPTTNVVSERDFAVLDNLLRAKPYGRSLSFEAY</sequence>
<dbReference type="EMBL" id="OV696701">
    <property type="protein sequence ID" value="CAH1248547.1"/>
    <property type="molecule type" value="Genomic_DNA"/>
</dbReference>